<organism evidence="1 2">
    <name type="scientific">Trichothecium roseum</name>
    <dbReference type="NCBI Taxonomy" id="47278"/>
    <lineage>
        <taxon>Eukaryota</taxon>
        <taxon>Fungi</taxon>
        <taxon>Dikarya</taxon>
        <taxon>Ascomycota</taxon>
        <taxon>Pezizomycotina</taxon>
        <taxon>Sordariomycetes</taxon>
        <taxon>Hypocreomycetidae</taxon>
        <taxon>Hypocreales</taxon>
        <taxon>Hypocreales incertae sedis</taxon>
        <taxon>Trichothecium</taxon>
    </lineage>
</organism>
<evidence type="ECO:0000313" key="1">
    <source>
        <dbReference type="EMBL" id="KAI9902582.1"/>
    </source>
</evidence>
<dbReference type="Proteomes" id="UP001163324">
    <property type="component" value="Chromosome 2"/>
</dbReference>
<sequence>MATERFKRSALPTLKTGPNAPHHENLKESTDPYEARKPRVITKALRSMSSSSLDSLSGTTPRRSGSIRRLTKTPSNSSSMLERLQRRASRDLPVPASPTESPASPMDVPFHTMELLRYGHLKTDVSLLKARSEYLVLTDHCLVKFGSGEAARGVFPQLTLTDGGSASALPISNVKSAVGDIRFEIPLRSIVAVFNEEGASPRFGIELWWFSQQPRLSFRKAYLFFALPKERDDWLSSIQQACRARMRRTPRCSTVPENLKMRINHIVANTEPRHADEPPPSAIFPVAKRTIGLPSKQGATDDGQHVTDGSSFYFVIGPCMCYFVEVLKSDHAAQPGELRVKTVSFGTVNLTRFKASVASYEQRFVMTFRSPFGRETRLDLASVHYRRIIEVLTKIDRELKPMWPQQFQQMIFDIKGLPTPLQLTSGNDLGGIQKSLQAYCTAFNVHMPTWTIDWHVSRHPAFRLLPSQDTAYSAMQLMAVFRALRYNSFFKAISFRDVDLTALTGKVDHSDSVVYASLNGWKITEEHYDILAQASVLSREVHALMFASDSIRSIDMTNVLGLKDARVHGSKVSMDRDMYRRSSSEILRPILLLAKQELLQCHSIAMSGNPLARGDIDDFASIMLLDHAYIRKLEMSDCSLGDAGLTKLWSGLAGQAPYLELIDTSDNQGVVKAEVLRQTLGQLQRITRLNIAGNTRLESDDCLFDEAVMSNWTLKELDLSGIALNDATVRALAAYLENPNSESFQLLRLNSCGLTASQIALIFRSLGQGRHVTVHINANRLDEGIDDLCHALACGYGPWSLFVQMVEFNLESSYIKLLRALTVNKTVECLSLAGSAPPDAASTAACQAVSQLFSNNATIKFLDISGFDSKLDEGRLGREFSRALSGMQNNTRIEHLRVRSQMLNINIGDLAEAISGNKTLHTLDCEGNGFNLSNFRHLIRHMEDNRTIRNFSAFSDRELEELMRKTEANVTPAPAPTNRRHSMMARFRSEKPQPASDKQLAQKLMEEWDSALAHLQHILERNQQLYRDACGSDDDVSSHASSGANGHDFLSSFGGLALRDHESRRGKSSPGMQTPNKCPDRTPSGRSTSGSNLFSSGALGRSPSSVSSEVALSAVSDEGSLVSALPTPPDGSPTEKGFFTDDAAFADASYIYQDESRFLGDSGLLMKLGRRQWGEAVSRIDEE</sequence>
<accession>A0ACC0V855</accession>
<gene>
    <name evidence="1" type="ORF">N3K66_001934</name>
</gene>
<proteinExistence type="predicted"/>
<name>A0ACC0V855_9HYPO</name>
<protein>
    <submittedName>
        <fullName evidence="1">Uncharacterized protein</fullName>
    </submittedName>
</protein>
<comment type="caution">
    <text evidence="1">The sequence shown here is derived from an EMBL/GenBank/DDBJ whole genome shotgun (WGS) entry which is preliminary data.</text>
</comment>
<reference evidence="1" key="1">
    <citation type="submission" date="2022-10" db="EMBL/GenBank/DDBJ databases">
        <title>Complete Genome of Trichothecium roseum strain YXFP-22015, a Plant Pathogen Isolated from Citrus.</title>
        <authorList>
            <person name="Wang Y."/>
            <person name="Zhu L."/>
        </authorList>
    </citation>
    <scope>NUCLEOTIDE SEQUENCE</scope>
    <source>
        <strain evidence="1">YXFP-22015</strain>
    </source>
</reference>
<keyword evidence="2" id="KW-1185">Reference proteome</keyword>
<evidence type="ECO:0000313" key="2">
    <source>
        <dbReference type="Proteomes" id="UP001163324"/>
    </source>
</evidence>
<dbReference type="EMBL" id="CM047941">
    <property type="protein sequence ID" value="KAI9902582.1"/>
    <property type="molecule type" value="Genomic_DNA"/>
</dbReference>